<accession>A0A2P2EDR3</accession>
<evidence type="ECO:0000256" key="6">
    <source>
        <dbReference type="SAM" id="Phobius"/>
    </source>
</evidence>
<keyword evidence="5 6" id="KW-0472">Membrane</keyword>
<evidence type="ECO:0000256" key="5">
    <source>
        <dbReference type="ARBA" id="ARBA00023136"/>
    </source>
</evidence>
<dbReference type="OrthoDB" id="9810662at2"/>
<evidence type="ECO:0000313" key="8">
    <source>
        <dbReference type="EMBL" id="GBF59194.1"/>
    </source>
</evidence>
<keyword evidence="9" id="KW-1185">Reference proteome</keyword>
<evidence type="ECO:0000259" key="7">
    <source>
        <dbReference type="Pfam" id="PF00482"/>
    </source>
</evidence>
<dbReference type="GO" id="GO:0005886">
    <property type="term" value="C:plasma membrane"/>
    <property type="evidence" value="ECO:0007669"/>
    <property type="project" value="UniProtKB-SubCell"/>
</dbReference>
<dbReference type="AlphaFoldDB" id="A0A2P2EDR3"/>
<organism evidence="8 9">
    <name type="scientific">Candidatus Phycosocius bacilliformis</name>
    <dbReference type="NCBI Taxonomy" id="1445552"/>
    <lineage>
        <taxon>Bacteria</taxon>
        <taxon>Pseudomonadati</taxon>
        <taxon>Pseudomonadota</taxon>
        <taxon>Alphaproteobacteria</taxon>
        <taxon>Caulobacterales</taxon>
        <taxon>Caulobacterales incertae sedis</taxon>
        <taxon>Candidatus Phycosocius</taxon>
    </lineage>
</organism>
<dbReference type="InterPro" id="IPR018076">
    <property type="entry name" value="T2SS_GspF_dom"/>
</dbReference>
<dbReference type="RefSeq" id="WP_108986089.1">
    <property type="nucleotide sequence ID" value="NZ_BFBR01000011.1"/>
</dbReference>
<evidence type="ECO:0000256" key="2">
    <source>
        <dbReference type="ARBA" id="ARBA00022475"/>
    </source>
</evidence>
<reference evidence="8 9" key="1">
    <citation type="journal article" date="2018" name="Genome Announc.">
        <title>Draft Genome Sequence of "Candidatus Phycosocius bacilliformis," an Alphaproteobacterial Ectosymbiont of the Hydrocarbon-Producing Green Alga Botryococcus braunii.</title>
        <authorList>
            <person name="Tanabe Y."/>
            <person name="Yamaguchi H."/>
            <person name="Watanabe M.M."/>
        </authorList>
    </citation>
    <scope>NUCLEOTIDE SEQUENCE [LARGE SCALE GENOMIC DNA]</scope>
    <source>
        <strain evidence="8 9">BOTRYCO-2</strain>
    </source>
</reference>
<dbReference type="Proteomes" id="UP000245086">
    <property type="component" value="Unassembled WGS sequence"/>
</dbReference>
<dbReference type="PANTHER" id="PTHR35007:SF2">
    <property type="entry name" value="PILUS ASSEMBLE PROTEIN"/>
    <property type="match status" value="1"/>
</dbReference>
<dbReference type="EMBL" id="BFBR01000011">
    <property type="protein sequence ID" value="GBF59194.1"/>
    <property type="molecule type" value="Genomic_DNA"/>
</dbReference>
<feature type="transmembrane region" description="Helical" evidence="6">
    <location>
        <begin position="17"/>
        <end position="39"/>
    </location>
</feature>
<evidence type="ECO:0000313" key="9">
    <source>
        <dbReference type="Proteomes" id="UP000245086"/>
    </source>
</evidence>
<name>A0A2P2EDR3_9PROT</name>
<keyword evidence="3 6" id="KW-0812">Transmembrane</keyword>
<sequence>MFEEIKEFAKMATDPNLVGSVILAVGLLITALTVAQPLWKTDNLSARMKAVAADREAMRRRNRATIAQEQAERGTLRQKAKGPWKSIVDALNLQKLLEDPNVTQNLMEAGLRGPGPVSVFYFARFATPITFFLLALSYVTFFGKDMSSNMRLIVAVGACAAGFYLPNLIVKNIATKRRQSIMRAFPDALDLLLICVESGMSIEGAFQRVGQEIGTSSIELAEELGLTTAELSYLQDRRVAYENLAKRTNHPGVKGVATALIQAERYGTPLGAALRVMAKENRELRMTEAEKKAAALPAKLTVPMIVFFLPVLFIVILTPAYIQYQNMNGGKGPGAVAAR</sequence>
<feature type="transmembrane region" description="Helical" evidence="6">
    <location>
        <begin position="121"/>
        <end position="140"/>
    </location>
</feature>
<proteinExistence type="predicted"/>
<feature type="transmembrane region" description="Helical" evidence="6">
    <location>
        <begin position="152"/>
        <end position="170"/>
    </location>
</feature>
<evidence type="ECO:0000256" key="3">
    <source>
        <dbReference type="ARBA" id="ARBA00022692"/>
    </source>
</evidence>
<dbReference type="PANTHER" id="PTHR35007">
    <property type="entry name" value="INTEGRAL MEMBRANE PROTEIN-RELATED"/>
    <property type="match status" value="1"/>
</dbReference>
<evidence type="ECO:0000256" key="1">
    <source>
        <dbReference type="ARBA" id="ARBA00004651"/>
    </source>
</evidence>
<feature type="domain" description="Type II secretion system protein GspF" evidence="7">
    <location>
        <begin position="189"/>
        <end position="317"/>
    </location>
</feature>
<feature type="transmembrane region" description="Helical" evidence="6">
    <location>
        <begin position="300"/>
        <end position="322"/>
    </location>
</feature>
<evidence type="ECO:0000256" key="4">
    <source>
        <dbReference type="ARBA" id="ARBA00022989"/>
    </source>
</evidence>
<gene>
    <name evidence="8" type="ORF">PbB2_02886</name>
</gene>
<comment type="caution">
    <text evidence="8">The sequence shown here is derived from an EMBL/GenBank/DDBJ whole genome shotgun (WGS) entry which is preliminary data.</text>
</comment>
<comment type="subcellular location">
    <subcellularLocation>
        <location evidence="1">Cell membrane</location>
        <topology evidence="1">Multi-pass membrane protein</topology>
    </subcellularLocation>
</comment>
<keyword evidence="4 6" id="KW-1133">Transmembrane helix</keyword>
<dbReference type="Pfam" id="PF00482">
    <property type="entry name" value="T2SSF"/>
    <property type="match status" value="1"/>
</dbReference>
<keyword evidence="2" id="KW-1003">Cell membrane</keyword>
<protein>
    <recommendedName>
        <fullName evidence="7">Type II secretion system protein GspF domain-containing protein</fullName>
    </recommendedName>
</protein>